<feature type="region of interest" description="Disordered" evidence="1">
    <location>
        <begin position="622"/>
        <end position="646"/>
    </location>
</feature>
<comment type="caution">
    <text evidence="2">The sequence shown here is derived from an EMBL/GenBank/DDBJ whole genome shotgun (WGS) entry which is preliminary data.</text>
</comment>
<gene>
    <name evidence="2" type="ORF">GS634_12335</name>
</gene>
<organism evidence="2 3">
    <name type="scientific">Ruegeria atlantica</name>
    <dbReference type="NCBI Taxonomy" id="81569"/>
    <lineage>
        <taxon>Bacteria</taxon>
        <taxon>Pseudomonadati</taxon>
        <taxon>Pseudomonadota</taxon>
        <taxon>Alphaproteobacteria</taxon>
        <taxon>Rhodobacterales</taxon>
        <taxon>Roseobacteraceae</taxon>
        <taxon>Ruegeria</taxon>
    </lineage>
</organism>
<reference evidence="2" key="1">
    <citation type="submission" date="2019-12" db="EMBL/GenBank/DDBJ databases">
        <title>Ruegeria JWLKs population differentiation of coral mucus and skeleton niches.</title>
        <authorList>
            <person name="Luo D."/>
        </authorList>
    </citation>
    <scope>NUCLEOTIDE SEQUENCE</scope>
    <source>
        <strain evidence="2">HKCCD6181</strain>
    </source>
</reference>
<evidence type="ECO:0000256" key="1">
    <source>
        <dbReference type="SAM" id="MobiDB-lite"/>
    </source>
</evidence>
<dbReference type="Proteomes" id="UP000597886">
    <property type="component" value="Unassembled WGS sequence"/>
</dbReference>
<evidence type="ECO:0000313" key="2">
    <source>
        <dbReference type="EMBL" id="NOE18908.1"/>
    </source>
</evidence>
<proteinExistence type="predicted"/>
<sequence>MALDGITETIAHFVGTFELTIEQARLRDQYEEFSALRRKAEIDGLDEPTSINIKADLDIPAGEYKALPFNFLPSQPELPLPKAPVGPVHESVIILNGDSAESTRFVPDSVSGPSSAPELIILRPDTVPLGSAMTFTVQKVVMRDNDTVGEGDFRDTEALIAQGEEMMDMALSLHAMAAPSLSLADYKSTEMLEALAEQMLAPANANIDGVTVHQFHGNDALGVIVNGKYVEEAPIWTDILPAFHQPDEAGEDEAEAMLPAEWDQSKDPDFDEGHLVVTGGNLAINAVSASVGWVDAPYIAVGGQAISLTAISQVALVSDWDVGAPGTGSGTNVIQSSKIEVEGRDAPWLDNGAGTTGQPDFIVVDWVHGDLVVANFVKQVIDATDIDNIQTEISAASTLYALGDNEMFNVTDIVQLGSFYDLIMIDGNMISVDMLYQTNALMDDDIISGGMPGAMAGDDENVIMNDASVKTVGADTHQDLQQNLSDAMALDQTDVDALENALLNDPLFAGMEQLRVLKIDGDLLQVNIVEQVTMMLDQDQIDLSGPSAADTDVVAGSNALLNSVNLTKMGVDSTVMAADGSYSDLLLHQASLIDVPDNQEITDMTNEAIAAIMADMSVPQPDAAQALDAQSTDTTTPDDGLQSMLA</sequence>
<accession>A0AA90YTL7</accession>
<protein>
    <submittedName>
        <fullName evidence="2">Type I secretion protein</fullName>
    </submittedName>
</protein>
<dbReference type="EMBL" id="WVRA01000003">
    <property type="protein sequence ID" value="NOE18908.1"/>
    <property type="molecule type" value="Genomic_DNA"/>
</dbReference>
<evidence type="ECO:0000313" key="3">
    <source>
        <dbReference type="Proteomes" id="UP000597886"/>
    </source>
</evidence>
<dbReference type="AlphaFoldDB" id="A0AA90YTL7"/>
<dbReference type="RefSeq" id="WP_171330326.1">
    <property type="nucleotide sequence ID" value="NZ_WVRA01000003.1"/>
</dbReference>
<name>A0AA90YTL7_9RHOB</name>